<reference evidence="8 9" key="1">
    <citation type="submission" date="2023-03" db="EMBL/GenBank/DDBJ databases">
        <title>Comparative genome and transcriptome analysis combination mining strategies for increasing vitamin B12 production of Ensifer adhaerens strain.</title>
        <authorList>
            <person name="Yongheng L."/>
        </authorList>
    </citation>
    <scope>NUCLEOTIDE SEQUENCE [LARGE SCALE GENOMIC DNA]</scope>
    <source>
        <strain evidence="8 9">Casida A-T305</strain>
        <plasmid evidence="8 9">unnamedA</plasmid>
    </source>
</reference>
<dbReference type="Gene3D" id="3.30.750.24">
    <property type="entry name" value="STAS domain"/>
    <property type="match status" value="1"/>
</dbReference>
<gene>
    <name evidence="8" type="ORF">P4B07_23405</name>
</gene>
<feature type="transmembrane region" description="Helical" evidence="6">
    <location>
        <begin position="328"/>
        <end position="344"/>
    </location>
</feature>
<proteinExistence type="predicted"/>
<organism evidence="8 9">
    <name type="scientific">Ensifer adhaerens</name>
    <name type="common">Sinorhizobium morelense</name>
    <dbReference type="NCBI Taxonomy" id="106592"/>
    <lineage>
        <taxon>Bacteria</taxon>
        <taxon>Pseudomonadati</taxon>
        <taxon>Pseudomonadota</taxon>
        <taxon>Alphaproteobacteria</taxon>
        <taxon>Hyphomicrobiales</taxon>
        <taxon>Rhizobiaceae</taxon>
        <taxon>Sinorhizobium/Ensifer group</taxon>
        <taxon>Ensifer</taxon>
    </lineage>
</organism>
<geneLocation type="plasmid" evidence="8 9">
    <name>unnamedA</name>
</geneLocation>
<accession>A0ABY8HQT6</accession>
<dbReference type="PROSITE" id="PS50801">
    <property type="entry name" value="STAS"/>
    <property type="match status" value="1"/>
</dbReference>
<keyword evidence="9" id="KW-1185">Reference proteome</keyword>
<dbReference type="GeneID" id="29521780"/>
<dbReference type="InterPro" id="IPR002645">
    <property type="entry name" value="STAS_dom"/>
</dbReference>
<comment type="subcellular location">
    <subcellularLocation>
        <location evidence="1">Membrane</location>
        <topology evidence="1">Multi-pass membrane protein</topology>
    </subcellularLocation>
</comment>
<dbReference type="Pfam" id="PF01740">
    <property type="entry name" value="STAS"/>
    <property type="match status" value="1"/>
</dbReference>
<feature type="transmembrane region" description="Helical" evidence="6">
    <location>
        <begin position="382"/>
        <end position="415"/>
    </location>
</feature>
<evidence type="ECO:0000256" key="6">
    <source>
        <dbReference type="SAM" id="Phobius"/>
    </source>
</evidence>
<feature type="transmembrane region" description="Helical" evidence="6">
    <location>
        <begin position="254"/>
        <end position="274"/>
    </location>
</feature>
<feature type="transmembrane region" description="Helical" evidence="6">
    <location>
        <begin position="205"/>
        <end position="222"/>
    </location>
</feature>
<feature type="transmembrane region" description="Helical" evidence="6">
    <location>
        <begin position="52"/>
        <end position="67"/>
    </location>
</feature>
<dbReference type="InterPro" id="IPR011547">
    <property type="entry name" value="SLC26A/SulP_dom"/>
</dbReference>
<feature type="domain" description="STAS" evidence="7">
    <location>
        <begin position="440"/>
        <end position="555"/>
    </location>
</feature>
<feature type="transmembrane region" description="Helical" evidence="6">
    <location>
        <begin position="350"/>
        <end position="370"/>
    </location>
</feature>
<evidence type="ECO:0000256" key="5">
    <source>
        <dbReference type="SAM" id="MobiDB-lite"/>
    </source>
</evidence>
<evidence type="ECO:0000313" key="8">
    <source>
        <dbReference type="EMBL" id="WFP94163.1"/>
    </source>
</evidence>
<keyword evidence="2 6" id="KW-0812">Transmembrane</keyword>
<dbReference type="PANTHER" id="PTHR11814">
    <property type="entry name" value="SULFATE TRANSPORTER"/>
    <property type="match status" value="1"/>
</dbReference>
<evidence type="ECO:0000313" key="9">
    <source>
        <dbReference type="Proteomes" id="UP001214094"/>
    </source>
</evidence>
<keyword evidence="4 6" id="KW-0472">Membrane</keyword>
<dbReference type="Pfam" id="PF00916">
    <property type="entry name" value="Sulfate_transp"/>
    <property type="match status" value="1"/>
</dbReference>
<dbReference type="InterPro" id="IPR001902">
    <property type="entry name" value="SLC26A/SulP_fam"/>
</dbReference>
<keyword evidence="8" id="KW-0614">Plasmid</keyword>
<feature type="region of interest" description="Disordered" evidence="5">
    <location>
        <begin position="559"/>
        <end position="587"/>
    </location>
</feature>
<feature type="transmembrane region" description="Helical" evidence="6">
    <location>
        <begin position="180"/>
        <end position="198"/>
    </location>
</feature>
<evidence type="ECO:0000259" key="7">
    <source>
        <dbReference type="PROSITE" id="PS50801"/>
    </source>
</evidence>
<evidence type="ECO:0000256" key="1">
    <source>
        <dbReference type="ARBA" id="ARBA00004141"/>
    </source>
</evidence>
<dbReference type="Proteomes" id="UP001214094">
    <property type="component" value="Plasmid unnamedA"/>
</dbReference>
<dbReference type="EMBL" id="CP121309">
    <property type="protein sequence ID" value="WFP94163.1"/>
    <property type="molecule type" value="Genomic_DNA"/>
</dbReference>
<dbReference type="SUPFAM" id="SSF52091">
    <property type="entry name" value="SpoIIaa-like"/>
    <property type="match status" value="1"/>
</dbReference>
<feature type="transmembrane region" description="Helical" evidence="6">
    <location>
        <begin position="135"/>
        <end position="153"/>
    </location>
</feature>
<keyword evidence="3 6" id="KW-1133">Transmembrane helix</keyword>
<dbReference type="RefSeq" id="WP_051659606.1">
    <property type="nucleotide sequence ID" value="NZ_CP015881.1"/>
</dbReference>
<dbReference type="CDD" id="cd07042">
    <property type="entry name" value="STAS_SulP_like_sulfate_transporter"/>
    <property type="match status" value="1"/>
</dbReference>
<feature type="transmembrane region" description="Helical" evidence="6">
    <location>
        <begin position="25"/>
        <end position="46"/>
    </location>
</feature>
<dbReference type="InterPro" id="IPR036513">
    <property type="entry name" value="STAS_dom_sf"/>
</dbReference>
<evidence type="ECO:0000256" key="3">
    <source>
        <dbReference type="ARBA" id="ARBA00022989"/>
    </source>
</evidence>
<evidence type="ECO:0000256" key="2">
    <source>
        <dbReference type="ARBA" id="ARBA00022692"/>
    </source>
</evidence>
<feature type="transmembrane region" description="Helical" evidence="6">
    <location>
        <begin position="103"/>
        <end position="123"/>
    </location>
</feature>
<evidence type="ECO:0000256" key="4">
    <source>
        <dbReference type="ARBA" id="ARBA00023136"/>
    </source>
</evidence>
<protein>
    <submittedName>
        <fullName evidence="8">SulP family inorganic anion transporter</fullName>
    </submittedName>
</protein>
<name>A0ABY8HQT6_ENSAD</name>
<sequence length="587" mass="61808">MLNLPRLPLLDNLKGYQGSWLRSDISAGVAIAAVGLPSAIAYPAIAGLPPETGLYASITPLVAYALFGPSRQLIVGPDAATMTVLAAVLTTVFASSAGSADRVTAAALLALIVGMLCLIARLVRLGVLATFLSRPILTGFFAGISLSILVGQIKRVTGVQIESDGLISPILELLRQAGSIHWPTLVFALACFALLQVARFYRSPVPGPVIVVFVAVLLSYLFDFEGRGMTVVGNIPDGLPTFVLPRLEGLPIDGLLTGGAAIFLVSFGSGVIAARSFAALGGYRVDPNRELSGFGAANIAAGLFGTFPVTASDSRTAVNFAVGGRSQIASLVAAGTLMVVLLFLGDVLRILPVAALGAILAATALSLIDIDGLRRIWTVNRIEFIFALIALWGPIGLGVLNGVVIAIAATLVYLILQTMYPHDAMLGRIPGRDGFYKLHRVTEARPVPGFGACMVQDSLLFYNADYVRERLEVIAESLPKPTRWLVIDASAIPQIDSTAADMLGELQSDLKNRGVTLGLAELHTDARALLERSGVVEKIGPGMIFEGMEDALDAYETKYGRNDGQPTGSVEIKPDDHVRTGGKNGQA</sequence>